<name>A0A316GAG0_9RHOB</name>
<dbReference type="PANTHER" id="PTHR30189">
    <property type="entry name" value="LPS-ASSEMBLY PROTEIN"/>
    <property type="match status" value="1"/>
</dbReference>
<feature type="domain" description="LptD C-terminal" evidence="2">
    <location>
        <begin position="264"/>
        <end position="606"/>
    </location>
</feature>
<evidence type="ECO:0000313" key="3">
    <source>
        <dbReference type="EMBL" id="PWK57894.1"/>
    </source>
</evidence>
<protein>
    <recommendedName>
        <fullName evidence="1">LPS-assembly protein LptD</fullName>
    </recommendedName>
</protein>
<gene>
    <name evidence="1" type="primary">lptD</name>
    <name evidence="3" type="ORF">C8D95_102544</name>
</gene>
<keyword evidence="1" id="KW-0472">Membrane</keyword>
<keyword evidence="1" id="KW-0732">Signal</keyword>
<dbReference type="KEGG" id="salo:EF888_11485"/>
<dbReference type="RefSeq" id="WP_109758459.1">
    <property type="nucleotide sequence ID" value="NZ_CP034588.1"/>
</dbReference>
<dbReference type="EMBL" id="QGGV01000002">
    <property type="protein sequence ID" value="PWK57894.1"/>
    <property type="molecule type" value="Genomic_DNA"/>
</dbReference>
<dbReference type="AlphaFoldDB" id="A0A316GAG0"/>
<dbReference type="OrthoDB" id="9760225at2"/>
<organism evidence="3 4">
    <name type="scientific">Silicimonas algicola</name>
    <dbReference type="NCBI Taxonomy" id="1826607"/>
    <lineage>
        <taxon>Bacteria</taxon>
        <taxon>Pseudomonadati</taxon>
        <taxon>Pseudomonadota</taxon>
        <taxon>Alphaproteobacteria</taxon>
        <taxon>Rhodobacterales</taxon>
        <taxon>Paracoccaceae</taxon>
    </lineage>
</organism>
<comment type="subcellular location">
    <subcellularLocation>
        <location evidence="1">Cell outer membrane</location>
    </subcellularLocation>
</comment>
<comment type="caution">
    <text evidence="3">The sequence shown here is derived from an EMBL/GenBank/DDBJ whole genome shotgun (WGS) entry which is preliminary data.</text>
</comment>
<keyword evidence="4" id="KW-1185">Reference proteome</keyword>
<comment type="function">
    <text evidence="1">Involved in the assembly of lipopolysaccharide (LPS) at the surface of the outer membrane.</text>
</comment>
<dbReference type="GO" id="GO:0043165">
    <property type="term" value="P:Gram-negative-bacterium-type cell outer membrane assembly"/>
    <property type="evidence" value="ECO:0007669"/>
    <property type="project" value="UniProtKB-UniRule"/>
</dbReference>
<comment type="caution">
    <text evidence="1">Lacks conserved residue(s) required for the propagation of feature annotation.</text>
</comment>
<dbReference type="InterPro" id="IPR050218">
    <property type="entry name" value="LptD"/>
</dbReference>
<feature type="chain" id="PRO_5016471815" description="LPS-assembly protein LptD" evidence="1">
    <location>
        <begin position="20"/>
        <end position="702"/>
    </location>
</feature>
<dbReference type="HAMAP" id="MF_01411">
    <property type="entry name" value="LPS_assembly_LptD"/>
    <property type="match status" value="1"/>
</dbReference>
<dbReference type="PANTHER" id="PTHR30189:SF1">
    <property type="entry name" value="LPS-ASSEMBLY PROTEIN LPTD"/>
    <property type="match status" value="1"/>
</dbReference>
<dbReference type="Proteomes" id="UP000245390">
    <property type="component" value="Unassembled WGS sequence"/>
</dbReference>
<comment type="similarity">
    <text evidence="1">Belongs to the LptD family.</text>
</comment>
<evidence type="ECO:0000256" key="1">
    <source>
        <dbReference type="HAMAP-Rule" id="MF_01411"/>
    </source>
</evidence>
<sequence precursor="true">MIRFAFLLGLLLLPFGAAAQDLASLVADRIDVDPAGRVTASGNVQVFFEGVRLSAGEVSYDRTGDTLTISGPIRVTDPGGTIFLASEAQLDRDLRNGVLISARMVLDQQLQIAANEIARVGDRYTRLDRVVASSCEVCFNRPVPLWEIRAARVTHDQIERQLYFENAQFRVAGVPIIYLPRLRLPDPSLDRATGVLIPEFKTSSELAAGIKVPYFVVLGPHADVTVTPYLSSATTTLEFGYRQETSRGDIRALGAFTDDDIDGTRSYLFADVRHRLPKGFLLEAQVEFVSDPGYLFTYDYSDQDRLTNEIRLSRVREKDIFGASLTEYRTLRDSEIAIRDTLPDQYLELAYSREVPALSFGGRTVINVNSASLRRPSSVDGDGRDVGRVGAGIDWSKDWIVGPGLVTRAELGLRADAYTIGQDSTYPTTATRVVPRAAAELRWPLSRGMAGGVTEVLEPIVRIDVSETGGTSVPLEDSRVIEFDEGNLFSFSRYPGVDGVEDGVRVAAGATWRRRDANGWRVDLAIGRVASLDGDLGYGNALGLSGDRSEWLVAGHLGVGDELTLASRALLSDTSEVTLTESRIDWDTDRFMLGSSYVFAPPEPAEGRDARLSEWTFEGAYDLTDRWTASADWRYDFTGDRTARAGLGIEYTNECARLALSISRRYASSTSVDPTTEFGFRVSLLGVGGSDAERVARQSCGG</sequence>
<dbReference type="Pfam" id="PF04453">
    <property type="entry name" value="LptD"/>
    <property type="match status" value="1"/>
</dbReference>
<proteinExistence type="inferred from homology"/>
<accession>A0A316GAG0</accession>
<evidence type="ECO:0000259" key="2">
    <source>
        <dbReference type="Pfam" id="PF04453"/>
    </source>
</evidence>
<dbReference type="GO" id="GO:0015920">
    <property type="term" value="P:lipopolysaccharide transport"/>
    <property type="evidence" value="ECO:0007669"/>
    <property type="project" value="InterPro"/>
</dbReference>
<feature type="signal peptide" evidence="1">
    <location>
        <begin position="1"/>
        <end position="19"/>
    </location>
</feature>
<dbReference type="GO" id="GO:0009279">
    <property type="term" value="C:cell outer membrane"/>
    <property type="evidence" value="ECO:0007669"/>
    <property type="project" value="UniProtKB-SubCell"/>
</dbReference>
<dbReference type="GO" id="GO:1990351">
    <property type="term" value="C:transporter complex"/>
    <property type="evidence" value="ECO:0007669"/>
    <property type="project" value="TreeGrafter"/>
</dbReference>
<keyword evidence="1" id="KW-0998">Cell outer membrane</keyword>
<reference evidence="3 4" key="1">
    <citation type="submission" date="2018-05" db="EMBL/GenBank/DDBJ databases">
        <title>Genomic Encyclopedia of Type Strains, Phase IV (KMG-IV): sequencing the most valuable type-strain genomes for metagenomic binning, comparative biology and taxonomic classification.</title>
        <authorList>
            <person name="Goeker M."/>
        </authorList>
    </citation>
    <scope>NUCLEOTIDE SEQUENCE [LARGE SCALE GENOMIC DNA]</scope>
    <source>
        <strain evidence="3 4">DSM 103371</strain>
    </source>
</reference>
<comment type="subunit">
    <text evidence="1">Component of the lipopolysaccharide transport and assembly complex.</text>
</comment>
<dbReference type="InterPro" id="IPR007543">
    <property type="entry name" value="LptD_C"/>
</dbReference>
<evidence type="ECO:0000313" key="4">
    <source>
        <dbReference type="Proteomes" id="UP000245390"/>
    </source>
</evidence>
<dbReference type="SUPFAM" id="SSF56935">
    <property type="entry name" value="Porins"/>
    <property type="match status" value="1"/>
</dbReference>
<dbReference type="InterPro" id="IPR020889">
    <property type="entry name" value="LipoPS_assembly_LptD"/>
</dbReference>